<dbReference type="Ensembl" id="ENSSDAT00000010522.1">
    <property type="protein sequence ID" value="ENSSDAP00000009263.1"/>
    <property type="gene ID" value="ENSSDAG00000008435.1"/>
</dbReference>
<name>A0A8C9PIY7_SPEDA</name>
<accession>A0A8C9PIY7</accession>
<keyword evidence="2" id="KW-1185">Reference proteome</keyword>
<organism evidence="1 2">
    <name type="scientific">Spermophilus dauricus</name>
    <name type="common">Daurian ground squirrel</name>
    <dbReference type="NCBI Taxonomy" id="99837"/>
    <lineage>
        <taxon>Eukaryota</taxon>
        <taxon>Metazoa</taxon>
        <taxon>Chordata</taxon>
        <taxon>Craniata</taxon>
        <taxon>Vertebrata</taxon>
        <taxon>Euteleostomi</taxon>
        <taxon>Mammalia</taxon>
        <taxon>Eutheria</taxon>
        <taxon>Euarchontoglires</taxon>
        <taxon>Glires</taxon>
        <taxon>Rodentia</taxon>
        <taxon>Sciuromorpha</taxon>
        <taxon>Sciuridae</taxon>
        <taxon>Xerinae</taxon>
        <taxon>Marmotini</taxon>
        <taxon>Spermophilus</taxon>
    </lineage>
</organism>
<protein>
    <submittedName>
        <fullName evidence="1">Uncharacterized protein</fullName>
    </submittedName>
</protein>
<sequence length="78" mass="8255">MGPLTSFRRAPSSSPAKASSAISLALGSVCHLLVSSPVPMALDTRSENSAEDRHELGLLGLLENHRHLGPVPRFPSNL</sequence>
<dbReference type="Proteomes" id="UP000694422">
    <property type="component" value="Unplaced"/>
</dbReference>
<evidence type="ECO:0000313" key="2">
    <source>
        <dbReference type="Proteomes" id="UP000694422"/>
    </source>
</evidence>
<dbReference type="AlphaFoldDB" id="A0A8C9PIY7"/>
<dbReference type="Ensembl" id="ENSSDAT00000010517.1">
    <property type="protein sequence ID" value="ENSSDAP00000009258.1"/>
    <property type="gene ID" value="ENSSDAG00000008431.1"/>
</dbReference>
<evidence type="ECO:0000313" key="1">
    <source>
        <dbReference type="Ensembl" id="ENSSDAP00000009263.1"/>
    </source>
</evidence>
<reference evidence="1" key="1">
    <citation type="submission" date="2025-05" db="UniProtKB">
        <authorList>
            <consortium name="Ensembl"/>
        </authorList>
    </citation>
    <scope>IDENTIFICATION</scope>
</reference>
<proteinExistence type="predicted"/>